<reference evidence="4 5" key="1">
    <citation type="journal article" date="2013" name="Proc. Natl. Acad. Sci. U.S.A.">
        <title>The king cobra genome reveals dynamic gene evolution and adaptation in the snake venom system.</title>
        <authorList>
            <person name="Vonk F.J."/>
            <person name="Casewell N.R."/>
            <person name="Henkel C.V."/>
            <person name="Heimberg A.M."/>
            <person name="Jansen H.J."/>
            <person name="McCleary R.J."/>
            <person name="Kerkkamp H.M."/>
            <person name="Vos R.A."/>
            <person name="Guerreiro I."/>
            <person name="Calvete J.J."/>
            <person name="Wuster W."/>
            <person name="Woods A.E."/>
            <person name="Logan J.M."/>
            <person name="Harrison R.A."/>
            <person name="Castoe T.A."/>
            <person name="de Koning A.P."/>
            <person name="Pollock D.D."/>
            <person name="Yandell M."/>
            <person name="Calderon D."/>
            <person name="Renjifo C."/>
            <person name="Currier R.B."/>
            <person name="Salgado D."/>
            <person name="Pla D."/>
            <person name="Sanz L."/>
            <person name="Hyder A.S."/>
            <person name="Ribeiro J.M."/>
            <person name="Arntzen J.W."/>
            <person name="van den Thillart G.E."/>
            <person name="Boetzer M."/>
            <person name="Pirovano W."/>
            <person name="Dirks R.P."/>
            <person name="Spaink H.P."/>
            <person name="Duboule D."/>
            <person name="McGlinn E."/>
            <person name="Kini R.M."/>
            <person name="Richardson M.K."/>
        </authorList>
    </citation>
    <scope>NUCLEOTIDE SEQUENCE</scope>
    <source>
        <tissue evidence="4">Blood</tissue>
    </source>
</reference>
<feature type="domain" description="Transposable element P transposase-like GTP-binding insertion" evidence="3">
    <location>
        <begin position="181"/>
        <end position="223"/>
    </location>
</feature>
<gene>
    <name evidence="4" type="primary">THAP9</name>
    <name evidence="4" type="ORF">L345_02015</name>
</gene>
<proteinExistence type="predicted"/>
<sequence length="631" mass="70270">MRRQDPSQREESAAESEPPQAEIVFKKSSASFQEICSSVCSVRRPTATTIPAASHNFAVSLHLFSAKAYEFMRKTFLLPEPTILHMILQCSAERPQAGKLSFQVVCSPSWHKALRDTNPLLSFHQAFGRPVISVTSDAIEPNIDTTRQLGVKVDGSTVKSTFLYSATPTLEIEYYSTSTPSHLLSLIHNLLEADGNFQMNGKAVSWECILHLGALQEKEVRQAGANRTVSAVFLMRAAAATPMERASEHHCPSTNAVTFNSLCNEYENLLHKLGTTIGELSNHHWGFCGFLLNLRSLHWMMQKLNYWQKTNPLLVCSLVGGFWISWSGIELFPVLALTHPPYLYADKVVYSCKPLSIWANMAVALGFKASPKDGHFEKTAASPAFAECCATLLSPCKELPVGSALTYVKSQGKIYRAKQVIALSPWFFQGSSPSDCLAQEWAILEYIFLLYPPYDRPAVTKLRQQPKLEHRSTDIDVDCGEAKSSTKCGSLSDRLLWQFYNLKNGQKQTYTFGQSQNQTSSICGTNLLAVERSSSQFWLSLGSRRQEDQITANLPFLELFFFSSSMPEIYVPCAGIGSMNTLMPQMEHCASAEDKGSQKSPEFLKPNDKVTRPENTPGFCLSKSLRELFPS</sequence>
<dbReference type="OrthoDB" id="7312725at2759"/>
<evidence type="ECO:0000259" key="3">
    <source>
        <dbReference type="Pfam" id="PF21788"/>
    </source>
</evidence>
<feature type="region of interest" description="Disordered" evidence="1">
    <location>
        <begin position="1"/>
        <end position="20"/>
    </location>
</feature>
<keyword evidence="5" id="KW-1185">Reference proteome</keyword>
<dbReference type="InterPro" id="IPR048366">
    <property type="entry name" value="TNP-like_GBD"/>
</dbReference>
<feature type="compositionally biased region" description="Basic and acidic residues" evidence="1">
    <location>
        <begin position="1"/>
        <end position="12"/>
    </location>
</feature>
<dbReference type="Proteomes" id="UP000018936">
    <property type="component" value="Unassembled WGS sequence"/>
</dbReference>
<protein>
    <submittedName>
        <fullName evidence="4">THAP domain-containing protein 9</fullName>
    </submittedName>
</protein>
<feature type="region of interest" description="Disordered" evidence="1">
    <location>
        <begin position="592"/>
        <end position="618"/>
    </location>
</feature>
<dbReference type="InterPro" id="IPR021896">
    <property type="entry name" value="THAP9-like_HTH"/>
</dbReference>
<evidence type="ECO:0000259" key="2">
    <source>
        <dbReference type="Pfam" id="PF12017"/>
    </source>
</evidence>
<dbReference type="AlphaFoldDB" id="V8PDS1"/>
<comment type="caution">
    <text evidence="4">The sequence shown here is derived from an EMBL/GenBank/DDBJ whole genome shotgun (WGS) entry which is preliminary data.</text>
</comment>
<feature type="domain" description="THAP9-like helix-turn-helix" evidence="2">
    <location>
        <begin position="43"/>
        <end position="84"/>
    </location>
</feature>
<feature type="non-terminal residue" evidence="4">
    <location>
        <position position="1"/>
    </location>
</feature>
<dbReference type="Pfam" id="PF21788">
    <property type="entry name" value="TNP-like_GBD"/>
    <property type="match status" value="1"/>
</dbReference>
<dbReference type="EMBL" id="AZIM01000265">
    <property type="protein sequence ID" value="ETE72158.1"/>
    <property type="molecule type" value="Genomic_DNA"/>
</dbReference>
<evidence type="ECO:0000313" key="4">
    <source>
        <dbReference type="EMBL" id="ETE72158.1"/>
    </source>
</evidence>
<dbReference type="Pfam" id="PF12017">
    <property type="entry name" value="Tnp_P_element"/>
    <property type="match status" value="1"/>
</dbReference>
<accession>V8PDS1</accession>
<organism evidence="4 5">
    <name type="scientific">Ophiophagus hannah</name>
    <name type="common">King cobra</name>
    <name type="synonym">Naja hannah</name>
    <dbReference type="NCBI Taxonomy" id="8665"/>
    <lineage>
        <taxon>Eukaryota</taxon>
        <taxon>Metazoa</taxon>
        <taxon>Chordata</taxon>
        <taxon>Craniata</taxon>
        <taxon>Vertebrata</taxon>
        <taxon>Euteleostomi</taxon>
        <taxon>Lepidosauria</taxon>
        <taxon>Squamata</taxon>
        <taxon>Bifurcata</taxon>
        <taxon>Unidentata</taxon>
        <taxon>Episquamata</taxon>
        <taxon>Toxicofera</taxon>
        <taxon>Serpentes</taxon>
        <taxon>Colubroidea</taxon>
        <taxon>Elapidae</taxon>
        <taxon>Elapinae</taxon>
        <taxon>Ophiophagus</taxon>
    </lineage>
</organism>
<evidence type="ECO:0000256" key="1">
    <source>
        <dbReference type="SAM" id="MobiDB-lite"/>
    </source>
</evidence>
<name>V8PDS1_OPHHA</name>
<evidence type="ECO:0000313" key="5">
    <source>
        <dbReference type="Proteomes" id="UP000018936"/>
    </source>
</evidence>